<keyword evidence="3" id="KW-1185">Reference proteome</keyword>
<dbReference type="Proteomes" id="UP001295444">
    <property type="component" value="Chromosome 07"/>
</dbReference>
<protein>
    <submittedName>
        <fullName evidence="2">Uncharacterized protein</fullName>
    </submittedName>
</protein>
<accession>A0AAD1WJ40</accession>
<gene>
    <name evidence="2" type="ORF">PECUL_23A061127</name>
</gene>
<name>A0AAD1WJ40_PELCU</name>
<evidence type="ECO:0000313" key="3">
    <source>
        <dbReference type="Proteomes" id="UP001295444"/>
    </source>
</evidence>
<evidence type="ECO:0000313" key="2">
    <source>
        <dbReference type="EMBL" id="CAH2307544.1"/>
    </source>
</evidence>
<organism evidence="2 3">
    <name type="scientific">Pelobates cultripes</name>
    <name type="common">Western spadefoot toad</name>
    <dbReference type="NCBI Taxonomy" id="61616"/>
    <lineage>
        <taxon>Eukaryota</taxon>
        <taxon>Metazoa</taxon>
        <taxon>Chordata</taxon>
        <taxon>Craniata</taxon>
        <taxon>Vertebrata</taxon>
        <taxon>Euteleostomi</taxon>
        <taxon>Amphibia</taxon>
        <taxon>Batrachia</taxon>
        <taxon>Anura</taxon>
        <taxon>Pelobatoidea</taxon>
        <taxon>Pelobatidae</taxon>
        <taxon>Pelobates</taxon>
    </lineage>
</organism>
<proteinExistence type="predicted"/>
<dbReference type="EMBL" id="OW240918">
    <property type="protein sequence ID" value="CAH2307544.1"/>
    <property type="molecule type" value="Genomic_DNA"/>
</dbReference>
<feature type="region of interest" description="Disordered" evidence="1">
    <location>
        <begin position="14"/>
        <end position="36"/>
    </location>
</feature>
<reference evidence="2" key="1">
    <citation type="submission" date="2022-03" db="EMBL/GenBank/DDBJ databases">
        <authorList>
            <person name="Alioto T."/>
            <person name="Alioto T."/>
            <person name="Gomez Garrido J."/>
        </authorList>
    </citation>
    <scope>NUCLEOTIDE SEQUENCE</scope>
</reference>
<sequence>MGIIYRVARGAARLQRPGNRGGGGSREGGEEPAAPGPVLGVLIKASGPHGCCLF</sequence>
<evidence type="ECO:0000256" key="1">
    <source>
        <dbReference type="SAM" id="MobiDB-lite"/>
    </source>
</evidence>
<dbReference type="AlphaFoldDB" id="A0AAD1WJ40"/>